<evidence type="ECO:0000256" key="1">
    <source>
        <dbReference type="SAM" id="MobiDB-lite"/>
    </source>
</evidence>
<name>A0ABD3MUJ3_9STRA</name>
<evidence type="ECO:0000313" key="5">
    <source>
        <dbReference type="Proteomes" id="UP001530400"/>
    </source>
</evidence>
<dbReference type="AlphaFoldDB" id="A0ABD3MUJ3"/>
<dbReference type="Proteomes" id="UP001530400">
    <property type="component" value="Unassembled WGS sequence"/>
</dbReference>
<protein>
    <submittedName>
        <fullName evidence="4">Uncharacterized protein</fullName>
    </submittedName>
</protein>
<dbReference type="EMBL" id="JALLPJ020001399">
    <property type="protein sequence ID" value="KAL3765606.1"/>
    <property type="molecule type" value="Genomic_DNA"/>
</dbReference>
<reference evidence="4 5" key="1">
    <citation type="submission" date="2024-10" db="EMBL/GenBank/DDBJ databases">
        <title>Updated reference genomes for cyclostephanoid diatoms.</title>
        <authorList>
            <person name="Roberts W.R."/>
            <person name="Alverson A.J."/>
        </authorList>
    </citation>
    <scope>NUCLEOTIDE SEQUENCE [LARGE SCALE GENOMIC DNA]</scope>
    <source>
        <strain evidence="4 5">AJA010-31</strain>
    </source>
</reference>
<feature type="chain" id="PRO_5044859163" evidence="3">
    <location>
        <begin position="35"/>
        <end position="198"/>
    </location>
</feature>
<keyword evidence="2" id="KW-1133">Transmembrane helix</keyword>
<keyword evidence="2" id="KW-0812">Transmembrane</keyword>
<organism evidence="4 5">
    <name type="scientific">Cyclotella atomus</name>
    <dbReference type="NCBI Taxonomy" id="382360"/>
    <lineage>
        <taxon>Eukaryota</taxon>
        <taxon>Sar</taxon>
        <taxon>Stramenopiles</taxon>
        <taxon>Ochrophyta</taxon>
        <taxon>Bacillariophyta</taxon>
        <taxon>Coscinodiscophyceae</taxon>
        <taxon>Thalassiosirophycidae</taxon>
        <taxon>Stephanodiscales</taxon>
        <taxon>Stephanodiscaceae</taxon>
        <taxon>Cyclotella</taxon>
    </lineage>
</organism>
<feature type="compositionally biased region" description="Basic and acidic residues" evidence="1">
    <location>
        <begin position="73"/>
        <end position="87"/>
    </location>
</feature>
<evidence type="ECO:0000256" key="2">
    <source>
        <dbReference type="SAM" id="Phobius"/>
    </source>
</evidence>
<keyword evidence="2" id="KW-0472">Membrane</keyword>
<feature type="region of interest" description="Disordered" evidence="1">
    <location>
        <begin position="153"/>
        <end position="177"/>
    </location>
</feature>
<proteinExistence type="predicted"/>
<evidence type="ECO:0000313" key="4">
    <source>
        <dbReference type="EMBL" id="KAL3765606.1"/>
    </source>
</evidence>
<sequence>MPPRRSMYIYRRVVLSLLLLITTLLVHPPTTVNGTQVNWSGNQNVDPKHKSAHDAPRSQKYWDEHGIERPDYAKTDAEISAERRQRGGESSSGWQTWMGTLMIIFYVTFGVAAVSSIGYGTYTGDWSVILNNPVTEFIDRSINRTLEAGGMKGHKLGSISDASQSTQNSASEEEKRRLARLARFENAGKDLLDSMKKD</sequence>
<keyword evidence="5" id="KW-1185">Reference proteome</keyword>
<feature type="compositionally biased region" description="Polar residues" evidence="1">
    <location>
        <begin position="160"/>
        <end position="170"/>
    </location>
</feature>
<accession>A0ABD3MUJ3</accession>
<keyword evidence="3" id="KW-0732">Signal</keyword>
<gene>
    <name evidence="4" type="ORF">ACHAWO_003898</name>
</gene>
<evidence type="ECO:0000256" key="3">
    <source>
        <dbReference type="SAM" id="SignalP"/>
    </source>
</evidence>
<comment type="caution">
    <text evidence="4">The sequence shown here is derived from an EMBL/GenBank/DDBJ whole genome shotgun (WGS) entry which is preliminary data.</text>
</comment>
<feature type="region of interest" description="Disordered" evidence="1">
    <location>
        <begin position="37"/>
        <end position="58"/>
    </location>
</feature>
<feature type="region of interest" description="Disordered" evidence="1">
    <location>
        <begin position="73"/>
        <end position="92"/>
    </location>
</feature>
<feature type="transmembrane region" description="Helical" evidence="2">
    <location>
        <begin position="97"/>
        <end position="119"/>
    </location>
</feature>
<feature type="compositionally biased region" description="Basic and acidic residues" evidence="1">
    <location>
        <begin position="46"/>
        <end position="58"/>
    </location>
</feature>
<feature type="signal peptide" evidence="3">
    <location>
        <begin position="1"/>
        <end position="34"/>
    </location>
</feature>